<name>A0A7J9MNH5_GOSSC</name>
<comment type="subcellular location">
    <subcellularLocation>
        <location evidence="1">Membrane</location>
    </subcellularLocation>
</comment>
<dbReference type="PROSITE" id="PS51010">
    <property type="entry name" value="CYTF"/>
    <property type="match status" value="1"/>
</dbReference>
<keyword evidence="4" id="KW-0812">Transmembrane</keyword>
<evidence type="ECO:0000256" key="1">
    <source>
        <dbReference type="ARBA" id="ARBA00004370"/>
    </source>
</evidence>
<comment type="caution">
    <text evidence="9">The sequence shown here is derived from an EMBL/GenBank/DDBJ whole genome shotgun (WGS) entry which is preliminary data.</text>
</comment>
<keyword evidence="3" id="KW-0934">Plastid</keyword>
<evidence type="ECO:0000259" key="8">
    <source>
        <dbReference type="Pfam" id="PF16639"/>
    </source>
</evidence>
<keyword evidence="10" id="KW-1185">Reference proteome</keyword>
<dbReference type="InterPro" id="IPR002325">
    <property type="entry name" value="Cyt_f"/>
</dbReference>
<dbReference type="GO" id="GO:0005506">
    <property type="term" value="F:iron ion binding"/>
    <property type="evidence" value="ECO:0007669"/>
    <property type="project" value="InterPro"/>
</dbReference>
<feature type="domain" description="Cytochrome f large" evidence="8">
    <location>
        <begin position="2"/>
        <end position="37"/>
    </location>
</feature>
<evidence type="ECO:0000256" key="3">
    <source>
        <dbReference type="ARBA" id="ARBA00022640"/>
    </source>
</evidence>
<dbReference type="InterPro" id="IPR024094">
    <property type="entry name" value="Cyt_f_lg_dom"/>
</dbReference>
<proteinExistence type="predicted"/>
<dbReference type="GO" id="GO:0009535">
    <property type="term" value="C:chloroplast thylakoid membrane"/>
    <property type="evidence" value="ECO:0007669"/>
    <property type="project" value="TreeGrafter"/>
</dbReference>
<evidence type="ECO:0000256" key="4">
    <source>
        <dbReference type="ARBA" id="ARBA00022692"/>
    </source>
</evidence>
<evidence type="ECO:0000313" key="9">
    <source>
        <dbReference type="EMBL" id="MBA0872286.1"/>
    </source>
</evidence>
<dbReference type="EMBL" id="JABFAF010000012">
    <property type="protein sequence ID" value="MBA0872286.1"/>
    <property type="molecule type" value="Genomic_DNA"/>
</dbReference>
<dbReference type="GO" id="GO:0009055">
    <property type="term" value="F:electron transfer activity"/>
    <property type="evidence" value="ECO:0007669"/>
    <property type="project" value="InterPro"/>
</dbReference>
<keyword evidence="2" id="KW-0602">Photosynthesis</keyword>
<keyword evidence="6" id="KW-0793">Thylakoid</keyword>
<dbReference type="SUPFAM" id="SSF49441">
    <property type="entry name" value="Cytochrome f, large domain"/>
    <property type="match status" value="1"/>
</dbReference>
<evidence type="ECO:0000256" key="7">
    <source>
        <dbReference type="ARBA" id="ARBA00023136"/>
    </source>
</evidence>
<dbReference type="Gene3D" id="2.60.40.830">
    <property type="entry name" value="Cytochrome f large domain"/>
    <property type="match status" value="2"/>
</dbReference>
<keyword evidence="5" id="KW-1133">Transmembrane helix</keyword>
<dbReference type="GO" id="GO:0020037">
    <property type="term" value="F:heme binding"/>
    <property type="evidence" value="ECO:0007669"/>
    <property type="project" value="InterPro"/>
</dbReference>
<organism evidence="9 10">
    <name type="scientific">Gossypium schwendimanii</name>
    <name type="common">Cotton</name>
    <dbReference type="NCBI Taxonomy" id="34291"/>
    <lineage>
        <taxon>Eukaryota</taxon>
        <taxon>Viridiplantae</taxon>
        <taxon>Streptophyta</taxon>
        <taxon>Embryophyta</taxon>
        <taxon>Tracheophyta</taxon>
        <taxon>Spermatophyta</taxon>
        <taxon>Magnoliopsida</taxon>
        <taxon>eudicotyledons</taxon>
        <taxon>Gunneridae</taxon>
        <taxon>Pentapetalae</taxon>
        <taxon>rosids</taxon>
        <taxon>malvids</taxon>
        <taxon>Malvales</taxon>
        <taxon>Malvaceae</taxon>
        <taxon>Malvoideae</taxon>
        <taxon>Gossypium</taxon>
    </lineage>
</organism>
<dbReference type="Pfam" id="PF16639">
    <property type="entry name" value="Apocytochr_F_N"/>
    <property type="match status" value="1"/>
</dbReference>
<gene>
    <name evidence="9" type="ORF">Goshw_010616</name>
</gene>
<dbReference type="OrthoDB" id="992813at2759"/>
<protein>
    <recommendedName>
        <fullName evidence="8">Cytochrome f large domain-containing protein</fullName>
    </recommendedName>
</protein>
<dbReference type="PANTHER" id="PTHR33288">
    <property type="match status" value="1"/>
</dbReference>
<sequence length="83" mass="9249">MQLKQILANGKKRALNVGVVLIFPEGFELAPPDHLASNKHVHFLKYPIYIGENRGKGQIYPNGNKSNNKIYNATTTCIVSKII</sequence>
<keyword evidence="7" id="KW-0472">Membrane</keyword>
<dbReference type="PANTHER" id="PTHR33288:SF10">
    <property type="entry name" value="CYTOCHROME F"/>
    <property type="match status" value="1"/>
</dbReference>
<dbReference type="AlphaFoldDB" id="A0A7J9MNH5"/>
<evidence type="ECO:0000256" key="5">
    <source>
        <dbReference type="ARBA" id="ARBA00022989"/>
    </source>
</evidence>
<dbReference type="PRINTS" id="PR00610">
    <property type="entry name" value="CYTOCHROMEF"/>
</dbReference>
<evidence type="ECO:0000256" key="6">
    <source>
        <dbReference type="ARBA" id="ARBA00023078"/>
    </source>
</evidence>
<evidence type="ECO:0000256" key="2">
    <source>
        <dbReference type="ARBA" id="ARBA00022531"/>
    </source>
</evidence>
<dbReference type="Proteomes" id="UP000593576">
    <property type="component" value="Unassembled WGS sequence"/>
</dbReference>
<reference evidence="9 10" key="1">
    <citation type="journal article" date="2019" name="Genome Biol. Evol.">
        <title>Insights into the evolution of the New World diploid cottons (Gossypium, subgenus Houzingenia) based on genome sequencing.</title>
        <authorList>
            <person name="Grover C.E."/>
            <person name="Arick M.A. 2nd"/>
            <person name="Thrash A."/>
            <person name="Conover J.L."/>
            <person name="Sanders W.S."/>
            <person name="Peterson D.G."/>
            <person name="Frelichowski J.E."/>
            <person name="Scheffler J.A."/>
            <person name="Scheffler B.E."/>
            <person name="Wendel J.F."/>
        </authorList>
    </citation>
    <scope>NUCLEOTIDE SEQUENCE [LARGE SCALE GENOMIC DNA]</scope>
    <source>
        <strain evidence="9">1</strain>
        <tissue evidence="9">Leaf</tissue>
    </source>
</reference>
<dbReference type="GO" id="GO:0015979">
    <property type="term" value="P:photosynthesis"/>
    <property type="evidence" value="ECO:0007669"/>
    <property type="project" value="UniProtKB-KW"/>
</dbReference>
<evidence type="ECO:0000313" key="10">
    <source>
        <dbReference type="Proteomes" id="UP000593576"/>
    </source>
</evidence>
<dbReference type="InterPro" id="IPR036826">
    <property type="entry name" value="Cyt_f_lg_dom_sf"/>
</dbReference>
<accession>A0A7J9MNH5</accession>